<comment type="catalytic activity">
    <reaction evidence="7">
        <text>Hydrolysis of terminal non-reducing beta-D-galactose residues in beta-D-galactosides.</text>
        <dbReference type="EC" id="3.2.1.23"/>
    </reaction>
</comment>
<feature type="active site" description="Nucleophile" evidence="6">
    <location>
        <position position="270"/>
    </location>
</feature>
<dbReference type="OMA" id="HERQYLH"/>
<keyword evidence="2 10" id="KW-0732">Signal</keyword>
<evidence type="ECO:0000256" key="6">
    <source>
        <dbReference type="PIRSR" id="PIRSR006336-1"/>
    </source>
</evidence>
<protein>
    <recommendedName>
        <fullName evidence="7">Beta-galactosidase</fullName>
        <ecNumber evidence="7">3.2.1.23</ecNumber>
    </recommendedName>
</protein>
<feature type="domain" description="Glycoside hydrolase 35 catalytic" evidence="11">
    <location>
        <begin position="41"/>
        <end position="358"/>
    </location>
</feature>
<dbReference type="Pfam" id="PF21467">
    <property type="entry name" value="BetaGal_gal-bd"/>
    <property type="match status" value="1"/>
</dbReference>
<dbReference type="PROSITE" id="PS01182">
    <property type="entry name" value="GLYCOSYL_HYDROL_F35"/>
    <property type="match status" value="1"/>
</dbReference>
<feature type="domain" description="Beta-galactosidase 1-like first all-beta" evidence="12">
    <location>
        <begin position="405"/>
        <end position="516"/>
    </location>
</feature>
<name>A0A8I6SSD5_CIMLE</name>
<evidence type="ECO:0000256" key="10">
    <source>
        <dbReference type="SAM" id="SignalP"/>
    </source>
</evidence>
<evidence type="ECO:0000256" key="8">
    <source>
        <dbReference type="RuleBase" id="RU003679"/>
    </source>
</evidence>
<keyword evidence="3 7" id="KW-0378">Hydrolase</keyword>
<keyword evidence="4" id="KW-0325">Glycoprotein</keyword>
<dbReference type="GO" id="GO:0005975">
    <property type="term" value="P:carbohydrate metabolic process"/>
    <property type="evidence" value="ECO:0007669"/>
    <property type="project" value="InterPro"/>
</dbReference>
<dbReference type="SUPFAM" id="SSF49785">
    <property type="entry name" value="Galactose-binding domain-like"/>
    <property type="match status" value="1"/>
</dbReference>
<evidence type="ECO:0000256" key="9">
    <source>
        <dbReference type="SAM" id="MobiDB-lite"/>
    </source>
</evidence>
<evidence type="ECO:0000256" key="2">
    <source>
        <dbReference type="ARBA" id="ARBA00022729"/>
    </source>
</evidence>
<feature type="signal peptide" evidence="10">
    <location>
        <begin position="1"/>
        <end position="15"/>
    </location>
</feature>
<evidence type="ECO:0000259" key="11">
    <source>
        <dbReference type="Pfam" id="PF01301"/>
    </source>
</evidence>
<dbReference type="EnsemblMetazoa" id="XM_024228879.1">
    <property type="protein sequence ID" value="XP_024084647.1"/>
    <property type="gene ID" value="LOC112127636"/>
</dbReference>
<dbReference type="InterPro" id="IPR017853">
    <property type="entry name" value="GH"/>
</dbReference>
<dbReference type="Pfam" id="PF21317">
    <property type="entry name" value="BetaGal_ABD_1"/>
    <property type="match status" value="1"/>
</dbReference>
<dbReference type="InterPro" id="IPR008979">
    <property type="entry name" value="Galactose-bd-like_sf"/>
</dbReference>
<evidence type="ECO:0000256" key="7">
    <source>
        <dbReference type="RuleBase" id="RU000675"/>
    </source>
</evidence>
<dbReference type="PANTHER" id="PTHR23421">
    <property type="entry name" value="BETA-GALACTOSIDASE RELATED"/>
    <property type="match status" value="1"/>
</dbReference>
<keyword evidence="15" id="KW-1185">Reference proteome</keyword>
<dbReference type="KEGG" id="clec:112127636"/>
<evidence type="ECO:0000256" key="3">
    <source>
        <dbReference type="ARBA" id="ARBA00022801"/>
    </source>
</evidence>
<dbReference type="FunFam" id="3.20.20.80:FF:000017">
    <property type="entry name" value="Beta-galactosidase"/>
    <property type="match status" value="1"/>
</dbReference>
<dbReference type="InterPro" id="IPR048912">
    <property type="entry name" value="BetaGal1-like_ABD1"/>
</dbReference>
<keyword evidence="5 7" id="KW-0326">Glycosidase</keyword>
<reference evidence="14" key="1">
    <citation type="submission" date="2022-01" db="UniProtKB">
        <authorList>
            <consortium name="EnsemblMetazoa"/>
        </authorList>
    </citation>
    <scope>IDENTIFICATION</scope>
</reference>
<dbReference type="OrthoDB" id="1657402at2759"/>
<evidence type="ECO:0000256" key="4">
    <source>
        <dbReference type="ARBA" id="ARBA00023180"/>
    </source>
</evidence>
<evidence type="ECO:0000256" key="1">
    <source>
        <dbReference type="ARBA" id="ARBA00009809"/>
    </source>
</evidence>
<evidence type="ECO:0000259" key="13">
    <source>
        <dbReference type="Pfam" id="PF21467"/>
    </source>
</evidence>
<dbReference type="Proteomes" id="UP000494040">
    <property type="component" value="Unassembled WGS sequence"/>
</dbReference>
<dbReference type="GO" id="GO:0004565">
    <property type="term" value="F:beta-galactosidase activity"/>
    <property type="evidence" value="ECO:0007669"/>
    <property type="project" value="UniProtKB-EC"/>
</dbReference>
<feature type="domain" description="Beta-galactosidase galactose-binding" evidence="13">
    <location>
        <begin position="548"/>
        <end position="604"/>
    </location>
</feature>
<dbReference type="PIRSF" id="PIRSF006336">
    <property type="entry name" value="B-gal"/>
    <property type="match status" value="1"/>
</dbReference>
<dbReference type="RefSeq" id="XP_024084647.1">
    <property type="nucleotide sequence ID" value="XM_024228879.1"/>
</dbReference>
<dbReference type="AlphaFoldDB" id="A0A8I6SSD5"/>
<comment type="similarity">
    <text evidence="1 8">Belongs to the glycosyl hydrolase 35 family.</text>
</comment>
<feature type="chain" id="PRO_5035245815" description="Beta-galactosidase" evidence="10">
    <location>
        <begin position="16"/>
        <end position="671"/>
    </location>
</feature>
<feature type="active site" description="Proton donor" evidence="6">
    <location>
        <position position="189"/>
    </location>
</feature>
<evidence type="ECO:0000256" key="5">
    <source>
        <dbReference type="ARBA" id="ARBA00023295"/>
    </source>
</evidence>
<organism evidence="14 15">
    <name type="scientific">Cimex lectularius</name>
    <name type="common">Bed bug</name>
    <name type="synonym">Acanthia lectularia</name>
    <dbReference type="NCBI Taxonomy" id="79782"/>
    <lineage>
        <taxon>Eukaryota</taxon>
        <taxon>Metazoa</taxon>
        <taxon>Ecdysozoa</taxon>
        <taxon>Arthropoda</taxon>
        <taxon>Hexapoda</taxon>
        <taxon>Insecta</taxon>
        <taxon>Pterygota</taxon>
        <taxon>Neoptera</taxon>
        <taxon>Paraneoptera</taxon>
        <taxon>Hemiptera</taxon>
        <taxon>Heteroptera</taxon>
        <taxon>Panheteroptera</taxon>
        <taxon>Cimicomorpha</taxon>
        <taxon>Cimicidae</taxon>
        <taxon>Cimex</taxon>
    </lineage>
</organism>
<dbReference type="EC" id="3.2.1.23" evidence="7"/>
<dbReference type="PRINTS" id="PR00742">
    <property type="entry name" value="GLHYDRLASE35"/>
</dbReference>
<feature type="compositionally biased region" description="Low complexity" evidence="9">
    <location>
        <begin position="647"/>
        <end position="663"/>
    </location>
</feature>
<dbReference type="InterPro" id="IPR031330">
    <property type="entry name" value="Gly_Hdrlase_35_cat"/>
</dbReference>
<dbReference type="Gene3D" id="2.60.120.260">
    <property type="entry name" value="Galactose-binding domain-like"/>
    <property type="match status" value="2"/>
</dbReference>
<evidence type="ECO:0000313" key="14">
    <source>
        <dbReference type="EnsemblMetazoa" id="XP_024084647.1"/>
    </source>
</evidence>
<evidence type="ECO:0000259" key="12">
    <source>
        <dbReference type="Pfam" id="PF21317"/>
    </source>
</evidence>
<dbReference type="InterPro" id="IPR019801">
    <property type="entry name" value="Glyco_hydro_35_CS"/>
</dbReference>
<proteinExistence type="inferred from homology"/>
<dbReference type="GeneID" id="112127636"/>
<accession>A0A8I6SSD5</accession>
<dbReference type="InterPro" id="IPR026283">
    <property type="entry name" value="B-gal_1-like"/>
</dbReference>
<dbReference type="InterPro" id="IPR048913">
    <property type="entry name" value="BetaGal_gal-bd"/>
</dbReference>
<evidence type="ECO:0000313" key="15">
    <source>
        <dbReference type="Proteomes" id="UP000494040"/>
    </source>
</evidence>
<feature type="region of interest" description="Disordered" evidence="9">
    <location>
        <begin position="647"/>
        <end position="671"/>
    </location>
</feature>
<dbReference type="Gene3D" id="3.20.20.80">
    <property type="entry name" value="Glycosidases"/>
    <property type="match status" value="1"/>
</dbReference>
<sequence>MLSLIELLLLSTTSALLVVAESTDALKGNRTFDIDYDNDVFLKDGKPFTYMSGEIHYFRIPRIYWEDRLKKVQAAGFNAISTYVEWSLHEPSPSVYHFTAEADIVEFIRIAERLGLLVILRPGPYICAERDLGGYPAWLLTVNPKMQFRTSDPSHTFFVSRWFKMLWGQLQPMLYGNGGPVIMVQVENEYGSYPVHDLNYLLWLRDLYRSYVGNAAVLFTTDGPDTQFVNRGKIPGVLSTIDFGPVSTSPAKLFEPLRKIQPKGPLVNSEFYVGWLTYWGEEFSRSSIPPILKTMKDMIALNISFNCYMIHGGTNFGFTSGSGSSKHYQADITSYDYDAPISEAGDLTDKYFAIKDLIAGEKNTSNNKNEEKETPKGDYGEVQLKPLISLLKSPIGRDPVYTLFPITMEAIAERYGFIAYTTTIPYETQDPSVLQVNVRDRAQVLINEVEVSVLQYTVINETPLPSDVTKGKKLTILVENMGRRNYNLLSDCTKGIISNATLDGKLLQNWSIVGYPLTFDNISRLDKYARGSIMSPSVNFPDPSPAFPAFYTGTLNLPEDEPAQDTFLDMTGWGKGVVFINNHNMGRYWHIGPQRTLYIPKIYLLDYPHKNRIMILELHFTAPNQTVRFISKPLLSLKDKYDEPKVLSKSASRSKWSLSSLRSKSQKDVEK</sequence>
<dbReference type="InterPro" id="IPR001944">
    <property type="entry name" value="Glycoside_Hdrlase_35"/>
</dbReference>
<dbReference type="Pfam" id="PF01301">
    <property type="entry name" value="Glyco_hydro_35"/>
    <property type="match status" value="1"/>
</dbReference>
<dbReference type="SUPFAM" id="SSF51445">
    <property type="entry name" value="(Trans)glycosidases"/>
    <property type="match status" value="1"/>
</dbReference>